<dbReference type="AlphaFoldDB" id="A0AAJ5TX41"/>
<dbReference type="GO" id="GO:0044781">
    <property type="term" value="P:bacterial-type flagellum organization"/>
    <property type="evidence" value="ECO:0007669"/>
    <property type="project" value="UniProtKB-UniRule"/>
</dbReference>
<accession>A0AAJ5TX41</accession>
<proteinExistence type="inferred from homology"/>
<dbReference type="Gene3D" id="2.60.40.4070">
    <property type="match status" value="1"/>
</dbReference>
<comment type="similarity">
    <text evidence="1 5">Belongs to the FlgD family.</text>
</comment>
<keyword evidence="8" id="KW-0966">Cell projection</keyword>
<comment type="function">
    <text evidence="4 5">Required for flagellar hook formation. May act as a scaffolding protein.</text>
</comment>
<reference evidence="8" key="1">
    <citation type="submission" date="2022-11" db="EMBL/GenBank/DDBJ databases">
        <title>The whole genome sequencing of pests is an important tool to study the evolution of the plant-insect interaction and insecticide resistance.</title>
        <authorList>
            <person name="Kananovich Y."/>
        </authorList>
    </citation>
    <scope>NUCLEOTIDE SEQUENCE</scope>
    <source>
        <strain evidence="8">BSU_Bre_2018</strain>
    </source>
</reference>
<protein>
    <recommendedName>
        <fullName evidence="2 5">Basal-body rod modification protein FlgD</fullName>
    </recommendedName>
</protein>
<dbReference type="EMBL" id="CP113406">
    <property type="protein sequence ID" value="WAI18722.1"/>
    <property type="molecule type" value="Genomic_DNA"/>
</dbReference>
<gene>
    <name evidence="8" type="ORF">OW720_01745</name>
</gene>
<evidence type="ECO:0000256" key="3">
    <source>
        <dbReference type="ARBA" id="ARBA00022795"/>
    </source>
</evidence>
<name>A0AAJ5TX41_9GAMM</name>
<evidence type="ECO:0000256" key="5">
    <source>
        <dbReference type="RuleBase" id="RU362076"/>
    </source>
</evidence>
<organism evidence="8 9">
    <name type="scientific">Buchnera aphidicola</name>
    <name type="common">Brevicoryne brassicae</name>
    <dbReference type="NCBI Taxonomy" id="911343"/>
    <lineage>
        <taxon>Bacteria</taxon>
        <taxon>Pseudomonadati</taxon>
        <taxon>Pseudomonadota</taxon>
        <taxon>Gammaproteobacteria</taxon>
        <taxon>Enterobacterales</taxon>
        <taxon>Erwiniaceae</taxon>
        <taxon>Buchnera</taxon>
    </lineage>
</organism>
<keyword evidence="8" id="KW-0282">Flagellum</keyword>
<dbReference type="InterPro" id="IPR005648">
    <property type="entry name" value="FlgD"/>
</dbReference>
<dbReference type="Proteomes" id="UP001163440">
    <property type="component" value="Chromosome"/>
</dbReference>
<dbReference type="Pfam" id="PF13861">
    <property type="entry name" value="FLgD_tudor"/>
    <property type="match status" value="1"/>
</dbReference>
<evidence type="ECO:0000256" key="1">
    <source>
        <dbReference type="ARBA" id="ARBA00010577"/>
    </source>
</evidence>
<evidence type="ECO:0000259" key="6">
    <source>
        <dbReference type="Pfam" id="PF13860"/>
    </source>
</evidence>
<dbReference type="Pfam" id="PF13860">
    <property type="entry name" value="FlgD_ig"/>
    <property type="match status" value="1"/>
</dbReference>
<dbReference type="Pfam" id="PF03963">
    <property type="entry name" value="FlgD"/>
    <property type="match status" value="1"/>
</dbReference>
<evidence type="ECO:0000256" key="4">
    <source>
        <dbReference type="ARBA" id="ARBA00024746"/>
    </source>
</evidence>
<sequence>MTTINVDSHIDNNFIEKNDNDLQNKFNPLDLQKNFLSLLIAQIKNQDPTDPIKNTELTSQLAQINTASGIERLNNTVGQFSNQINQHKNIQVSSLIGRRVMIPGNQIVHTKDMETRFGVELIGNATSIKIKITDADGKVLHVIEKKEDSIKPGIYNFTWNGEDLNKNSLKTGKYNILITAKNQDQNVPAQGLSEALVHSIITSSGNDPIIDLGVAGNTTLSKIREILQ</sequence>
<feature type="domain" description="FlgD/Vpr Ig-like" evidence="6">
    <location>
        <begin position="104"/>
        <end position="184"/>
    </location>
</feature>
<dbReference type="InterPro" id="IPR025963">
    <property type="entry name" value="FLgD_Tudor"/>
</dbReference>
<dbReference type="InterPro" id="IPR025965">
    <property type="entry name" value="FlgD/Vpr_Ig-like"/>
</dbReference>
<feature type="domain" description="FlgD Tudor-like" evidence="7">
    <location>
        <begin position="90"/>
        <end position="224"/>
    </location>
</feature>
<evidence type="ECO:0000259" key="7">
    <source>
        <dbReference type="Pfam" id="PF13861"/>
    </source>
</evidence>
<dbReference type="Gene3D" id="2.30.30.910">
    <property type="match status" value="1"/>
</dbReference>
<evidence type="ECO:0000256" key="2">
    <source>
        <dbReference type="ARBA" id="ARBA00016013"/>
    </source>
</evidence>
<evidence type="ECO:0000313" key="9">
    <source>
        <dbReference type="Proteomes" id="UP001163440"/>
    </source>
</evidence>
<evidence type="ECO:0000313" key="8">
    <source>
        <dbReference type="EMBL" id="WAI18722.1"/>
    </source>
</evidence>
<keyword evidence="3 5" id="KW-1005">Bacterial flagellum biogenesis</keyword>
<keyword evidence="8" id="KW-0969">Cilium</keyword>